<evidence type="ECO:0000256" key="2">
    <source>
        <dbReference type="ARBA" id="ARBA00004308"/>
    </source>
</evidence>
<dbReference type="Proteomes" id="UP000681594">
    <property type="component" value="Unassembled WGS sequence"/>
</dbReference>
<evidence type="ECO:0000256" key="1">
    <source>
        <dbReference type="ARBA" id="ARBA00004167"/>
    </source>
</evidence>
<evidence type="ECO:0000256" key="7">
    <source>
        <dbReference type="ARBA" id="ARBA00023136"/>
    </source>
</evidence>
<comment type="subcellular location">
    <subcellularLocation>
        <location evidence="2">Endomembrane system</location>
    </subcellularLocation>
    <subcellularLocation>
        <location evidence="1">Membrane</location>
        <topology evidence="1">Single-pass membrane protein</topology>
    </subcellularLocation>
</comment>
<keyword evidence="5" id="KW-0812">Transmembrane</keyword>
<gene>
    <name evidence="9" type="ORF">J8J14_12245</name>
</gene>
<sequence length="410" mass="45981">MMQTALQPDRSNDAFTEAELCAMMEKDHPDHAGVGLRRTIEILLKRCPEKTVEAIENLIVSGSAGRTAHHLLAHHLMRLGEITRAERHFRDLHATSTSKARGGDLCTLIRCILSHPEPFRKQIMDGDPETDSCHLSVLQRLSLCAQLAARRHENDHTFDPSPFLARFNEALNRSVLLALISFKSETSFQNESEARRNRAFLNLTSHTLKANAVAIVGSGPSLKEFKAGDAIDKHDVVIRLNFPNLQRMKEHTGDRTDIVVFSGRQISKEGGSAWLKTQLQNAPHLQCIYMGKLPPETSSTLGTDIERVHELPSNILGIMKDVCYPLMTSGLFAQVLFGVILKAPCRAFGFDLFEGADFRHIYDRYVVPPLYHELAFERWYARGFIPRINPLIVTRAESEAPPQVETGKST</sequence>
<dbReference type="Gene3D" id="3.90.1480.20">
    <property type="entry name" value="Glycosyl transferase family 29"/>
    <property type="match status" value="1"/>
</dbReference>
<reference evidence="9 10" key="1">
    <citation type="submission" date="2021-03" db="EMBL/GenBank/DDBJ databases">
        <authorList>
            <person name="So Y."/>
        </authorList>
    </citation>
    <scope>NUCLEOTIDE SEQUENCE [LARGE SCALE GENOMIC DNA]</scope>
    <source>
        <strain evidence="9 10">SSH11</strain>
    </source>
</reference>
<dbReference type="EMBL" id="JAGIZB010000010">
    <property type="protein sequence ID" value="MBP0445547.1"/>
    <property type="molecule type" value="Genomic_DNA"/>
</dbReference>
<evidence type="ECO:0000313" key="9">
    <source>
        <dbReference type="EMBL" id="MBP0445547.1"/>
    </source>
</evidence>
<organism evidence="9 10">
    <name type="scientific">Pararoseomonas baculiformis</name>
    <dbReference type="NCBI Taxonomy" id="2820812"/>
    <lineage>
        <taxon>Bacteria</taxon>
        <taxon>Pseudomonadati</taxon>
        <taxon>Pseudomonadota</taxon>
        <taxon>Alphaproteobacteria</taxon>
        <taxon>Acetobacterales</taxon>
        <taxon>Acetobacteraceae</taxon>
        <taxon>Pararoseomonas</taxon>
    </lineage>
</organism>
<evidence type="ECO:0000256" key="4">
    <source>
        <dbReference type="ARBA" id="ARBA00022679"/>
    </source>
</evidence>
<proteinExistence type="predicted"/>
<keyword evidence="6" id="KW-1133">Transmembrane helix</keyword>
<evidence type="ECO:0000256" key="6">
    <source>
        <dbReference type="ARBA" id="ARBA00022989"/>
    </source>
</evidence>
<dbReference type="EC" id="2.4.-.-" evidence="9"/>
<evidence type="ECO:0000313" key="10">
    <source>
        <dbReference type="Proteomes" id="UP000681594"/>
    </source>
</evidence>
<evidence type="ECO:0000256" key="8">
    <source>
        <dbReference type="ARBA" id="ARBA00023180"/>
    </source>
</evidence>
<keyword evidence="8" id="KW-0325">Glycoprotein</keyword>
<protein>
    <submittedName>
        <fullName evidence="9">Glycosyltransferase family 29 protein</fullName>
        <ecNumber evidence="9">2.4.-.-</ecNumber>
    </submittedName>
</protein>
<evidence type="ECO:0000256" key="5">
    <source>
        <dbReference type="ARBA" id="ARBA00022692"/>
    </source>
</evidence>
<dbReference type="Pfam" id="PF00777">
    <property type="entry name" value="Glyco_transf_29"/>
    <property type="match status" value="1"/>
</dbReference>
<keyword evidence="7" id="KW-0472">Membrane</keyword>
<name>A0ABS4AEU5_9PROT</name>
<comment type="caution">
    <text evidence="9">The sequence shown here is derived from an EMBL/GenBank/DDBJ whole genome shotgun (WGS) entry which is preliminary data.</text>
</comment>
<dbReference type="InterPro" id="IPR001675">
    <property type="entry name" value="Glyco_trans_29"/>
</dbReference>
<keyword evidence="4 9" id="KW-0808">Transferase</keyword>
<keyword evidence="3 9" id="KW-0328">Glycosyltransferase</keyword>
<evidence type="ECO:0000256" key="3">
    <source>
        <dbReference type="ARBA" id="ARBA00022676"/>
    </source>
</evidence>
<dbReference type="InterPro" id="IPR038578">
    <property type="entry name" value="GT29-like_sf"/>
</dbReference>
<keyword evidence="10" id="KW-1185">Reference proteome</keyword>
<accession>A0ABS4AEU5</accession>
<dbReference type="GO" id="GO:0016757">
    <property type="term" value="F:glycosyltransferase activity"/>
    <property type="evidence" value="ECO:0007669"/>
    <property type="project" value="UniProtKB-KW"/>
</dbReference>